<evidence type="ECO:0000256" key="2">
    <source>
        <dbReference type="ARBA" id="ARBA00002764"/>
    </source>
</evidence>
<dbReference type="HAMAP" id="MF_00484">
    <property type="entry name" value="Glycogen_synth"/>
    <property type="match status" value="1"/>
</dbReference>
<keyword evidence="9 11" id="KW-0320">Glycogen biosynthesis</keyword>
<dbReference type="Pfam" id="PF08323">
    <property type="entry name" value="Glyco_transf_5"/>
    <property type="match status" value="1"/>
</dbReference>
<evidence type="ECO:0000256" key="7">
    <source>
        <dbReference type="ARBA" id="ARBA00022676"/>
    </source>
</evidence>
<evidence type="ECO:0000256" key="4">
    <source>
        <dbReference type="ARBA" id="ARBA00010281"/>
    </source>
</evidence>
<comment type="pathway">
    <text evidence="3 11">Glycan biosynthesis; glycogen biosynthesis.</text>
</comment>
<dbReference type="EC" id="2.4.1.21" evidence="5 11"/>
<dbReference type="SUPFAM" id="SSF53756">
    <property type="entry name" value="UDP-Glycosyltransferase/glycogen phosphorylase"/>
    <property type="match status" value="1"/>
</dbReference>
<evidence type="ECO:0000256" key="11">
    <source>
        <dbReference type="HAMAP-Rule" id="MF_00484"/>
    </source>
</evidence>
<reference evidence="14 15" key="1">
    <citation type="submission" date="2011-01" db="EMBL/GenBank/DDBJ databases">
        <authorList>
            <person name="Weinstock G."/>
            <person name="Sodergren E."/>
            <person name="Clifton S."/>
            <person name="Fulton L."/>
            <person name="Fulton B."/>
            <person name="Courtney L."/>
            <person name="Fronick C."/>
            <person name="Harrison M."/>
            <person name="Strong C."/>
            <person name="Farmer C."/>
            <person name="Delahaunty K."/>
            <person name="Markovic C."/>
            <person name="Hall O."/>
            <person name="Minx P."/>
            <person name="Tomlinson C."/>
            <person name="Mitreva M."/>
            <person name="Hou S."/>
            <person name="Chen J."/>
            <person name="Wollam A."/>
            <person name="Pepin K.H."/>
            <person name="Johnson M."/>
            <person name="Bhonagiri V."/>
            <person name="Zhang X."/>
            <person name="Suruliraj S."/>
            <person name="Warren W."/>
            <person name="Chinwalla A."/>
            <person name="Mardis E.R."/>
            <person name="Wilson R.K."/>
        </authorList>
    </citation>
    <scope>NUCLEOTIDE SEQUENCE [LARGE SCALE GENOMIC DNA]</scope>
    <source>
        <strain evidence="15">DSM 22608 / JCM 16073 / KCTC 15190 / YIT 12066</strain>
    </source>
</reference>
<sequence length="491" mass="55403">MDLRGNILKVLFLASEVAGLIKTGGLADVAKSLPAQLKANGHDVRIVMPCYSVIKGSFDNKIIGTGTLNPGSSLQMDYAIRQTFTSDGVEVWMLDYRRYYERTSIYGDNNQAYWDNGERFAFLASAALDAAKVLNFSPDIVHCNDWHTAIAPMILRIKYGGDKFFDKTRSVLTIHNGAFQGAFDRNQIRYVPEIFHVYNDMIVNGSYINFLKCGVFYADKINTVSPGYASELTTYLGGHGMAQNYQARAADLCGIVNGCDYGDWDPKVDPHITVRYDVNTMEEKILGKYLLQRKIGLQMGDIPLYGMVARLTDQKGVGILIPILDKFLCHNVQLIIEGTGDPNFERQMTEIAKRHPGKMVFKGVYDNELAHQIEAGADFFLMPSIFEPCGLNQIYSLAYGTLPIVRGVGGLKDTVIDYDSDNKNGTGFIFEEPSPEELLSCLRRTLIFYYEDQNEMQRIKRNAMNMRFSWEDSCKKYEALYADAAQKPKWW</sequence>
<proteinExistence type="inferred from homology"/>
<dbReference type="eggNOG" id="COG0297">
    <property type="taxonomic scope" value="Bacteria"/>
</dbReference>
<feature type="binding site" evidence="11">
    <location>
        <position position="22"/>
    </location>
    <ligand>
        <name>ADP-alpha-D-glucose</name>
        <dbReference type="ChEBI" id="CHEBI:57498"/>
    </ligand>
</feature>
<dbReference type="InterPro" id="IPR013534">
    <property type="entry name" value="Starch_synth_cat_dom"/>
</dbReference>
<evidence type="ECO:0000256" key="3">
    <source>
        <dbReference type="ARBA" id="ARBA00004964"/>
    </source>
</evidence>
<feature type="domain" description="Starch synthase catalytic" evidence="13">
    <location>
        <begin position="9"/>
        <end position="243"/>
    </location>
</feature>
<dbReference type="InterPro" id="IPR011835">
    <property type="entry name" value="GS/SS"/>
</dbReference>
<dbReference type="Pfam" id="PF00534">
    <property type="entry name" value="Glycos_transf_1"/>
    <property type="match status" value="1"/>
</dbReference>
<dbReference type="GO" id="GO:0004373">
    <property type="term" value="F:alpha-1,4-glucan glucosyltransferase (UDP-glucose donor) activity"/>
    <property type="evidence" value="ECO:0007669"/>
    <property type="project" value="InterPro"/>
</dbReference>
<dbReference type="Gene3D" id="3.40.50.2000">
    <property type="entry name" value="Glycogen Phosphorylase B"/>
    <property type="match status" value="2"/>
</dbReference>
<evidence type="ECO:0000256" key="9">
    <source>
        <dbReference type="ARBA" id="ARBA00023056"/>
    </source>
</evidence>
<dbReference type="UniPathway" id="UPA00164"/>
<feature type="domain" description="Glycosyl transferase family 1" evidence="12">
    <location>
        <begin position="302"/>
        <end position="464"/>
    </location>
</feature>
<dbReference type="AlphaFoldDB" id="E8LIY6"/>
<evidence type="ECO:0000259" key="13">
    <source>
        <dbReference type="Pfam" id="PF08323"/>
    </source>
</evidence>
<evidence type="ECO:0000256" key="10">
    <source>
        <dbReference type="ARBA" id="ARBA00031722"/>
    </source>
</evidence>
<keyword evidence="8 11" id="KW-0808">Transferase</keyword>
<keyword evidence="7 11" id="KW-0328">Glycosyltransferase</keyword>
<dbReference type="STRING" id="762983.HMPREF9444_00659"/>
<evidence type="ECO:0000313" key="15">
    <source>
        <dbReference type="Proteomes" id="UP000018458"/>
    </source>
</evidence>
<organism evidence="14 15">
    <name type="scientific">Succinatimonas hippei (strain DSM 22608 / JCM 16073 / KCTC 15190 / YIT 12066)</name>
    <dbReference type="NCBI Taxonomy" id="762983"/>
    <lineage>
        <taxon>Bacteria</taxon>
        <taxon>Pseudomonadati</taxon>
        <taxon>Pseudomonadota</taxon>
        <taxon>Gammaproteobacteria</taxon>
        <taxon>Aeromonadales</taxon>
        <taxon>Succinivibrionaceae</taxon>
        <taxon>Succinatimonas</taxon>
    </lineage>
</organism>
<dbReference type="NCBIfam" id="NF001903">
    <property type="entry name" value="PRK00654.2-2"/>
    <property type="match status" value="1"/>
</dbReference>
<dbReference type="HOGENOM" id="CLU_009583_18_2_6"/>
<evidence type="ECO:0000256" key="5">
    <source>
        <dbReference type="ARBA" id="ARBA00012588"/>
    </source>
</evidence>
<evidence type="ECO:0000256" key="8">
    <source>
        <dbReference type="ARBA" id="ARBA00022679"/>
    </source>
</evidence>
<dbReference type="PANTHER" id="PTHR45825">
    <property type="entry name" value="GRANULE-BOUND STARCH SYNTHASE 1, CHLOROPLASTIC/AMYLOPLASTIC"/>
    <property type="match status" value="1"/>
</dbReference>
<dbReference type="GO" id="GO:0005829">
    <property type="term" value="C:cytosol"/>
    <property type="evidence" value="ECO:0007669"/>
    <property type="project" value="TreeGrafter"/>
</dbReference>
<dbReference type="EMBL" id="AEVO01000031">
    <property type="protein sequence ID" value="EFY07517.1"/>
    <property type="molecule type" value="Genomic_DNA"/>
</dbReference>
<evidence type="ECO:0000256" key="6">
    <source>
        <dbReference type="ARBA" id="ARBA00019935"/>
    </source>
</evidence>
<accession>E8LIY6</accession>
<comment type="catalytic activity">
    <reaction evidence="1 11">
        <text>[(1-&gt;4)-alpha-D-glucosyl](n) + ADP-alpha-D-glucose = [(1-&gt;4)-alpha-D-glucosyl](n+1) + ADP + H(+)</text>
        <dbReference type="Rhea" id="RHEA:18189"/>
        <dbReference type="Rhea" id="RHEA-COMP:9584"/>
        <dbReference type="Rhea" id="RHEA-COMP:9587"/>
        <dbReference type="ChEBI" id="CHEBI:15378"/>
        <dbReference type="ChEBI" id="CHEBI:15444"/>
        <dbReference type="ChEBI" id="CHEBI:57498"/>
        <dbReference type="ChEBI" id="CHEBI:456216"/>
        <dbReference type="EC" id="2.4.1.21"/>
    </reaction>
</comment>
<gene>
    <name evidence="11 14" type="primary">glgA</name>
    <name evidence="14" type="ORF">HMPREF9444_00659</name>
</gene>
<evidence type="ECO:0000256" key="1">
    <source>
        <dbReference type="ARBA" id="ARBA00001478"/>
    </source>
</evidence>
<dbReference type="NCBIfam" id="TIGR02095">
    <property type="entry name" value="glgA"/>
    <property type="match status" value="1"/>
</dbReference>
<evidence type="ECO:0000313" key="14">
    <source>
        <dbReference type="EMBL" id="EFY07517.1"/>
    </source>
</evidence>
<dbReference type="CDD" id="cd03791">
    <property type="entry name" value="GT5_Glycogen_synthase_DULL1-like"/>
    <property type="match status" value="1"/>
</dbReference>
<keyword evidence="15" id="KW-1185">Reference proteome</keyword>
<evidence type="ECO:0000259" key="12">
    <source>
        <dbReference type="Pfam" id="PF00534"/>
    </source>
</evidence>
<protein>
    <recommendedName>
        <fullName evidence="6 11">Glycogen synthase</fullName>
        <ecNumber evidence="5 11">2.4.1.21</ecNumber>
    </recommendedName>
    <alternativeName>
        <fullName evidence="10 11">Starch [bacterial glycogen] synthase</fullName>
    </alternativeName>
</protein>
<comment type="caution">
    <text evidence="14">The sequence shown here is derived from an EMBL/GenBank/DDBJ whole genome shotgun (WGS) entry which is preliminary data.</text>
</comment>
<comment type="similarity">
    <text evidence="4 11">Belongs to the glycosyltransferase 1 family. Bacterial/plant glycogen synthase subfamily.</text>
</comment>
<dbReference type="PANTHER" id="PTHR45825:SF11">
    <property type="entry name" value="ALPHA AMYLASE DOMAIN-CONTAINING PROTEIN"/>
    <property type="match status" value="1"/>
</dbReference>
<dbReference type="InterPro" id="IPR001296">
    <property type="entry name" value="Glyco_trans_1"/>
</dbReference>
<dbReference type="GO" id="GO:0009011">
    <property type="term" value="F:alpha-1,4-glucan glucosyltransferase (ADP-glucose donor) activity"/>
    <property type="evidence" value="ECO:0007669"/>
    <property type="project" value="UniProtKB-UniRule"/>
</dbReference>
<dbReference type="Proteomes" id="UP000018458">
    <property type="component" value="Unassembled WGS sequence"/>
</dbReference>
<dbReference type="GO" id="GO:0005978">
    <property type="term" value="P:glycogen biosynthetic process"/>
    <property type="evidence" value="ECO:0007669"/>
    <property type="project" value="UniProtKB-UniRule"/>
</dbReference>
<name>E8LIY6_SUCHY</name>
<comment type="function">
    <text evidence="2 11">Synthesizes alpha-1,4-glucan chains using ADP-glucose.</text>
</comment>